<keyword evidence="4" id="KW-1185">Reference proteome</keyword>
<dbReference type="Proteomes" id="UP001145087">
    <property type="component" value="Unassembled WGS sequence"/>
</dbReference>
<organism evidence="3 4">
    <name type="scientific">Draconibacterium aestuarii</name>
    <dbReference type="NCBI Taxonomy" id="2998507"/>
    <lineage>
        <taxon>Bacteria</taxon>
        <taxon>Pseudomonadati</taxon>
        <taxon>Bacteroidota</taxon>
        <taxon>Bacteroidia</taxon>
        <taxon>Marinilabiliales</taxon>
        <taxon>Prolixibacteraceae</taxon>
        <taxon>Draconibacterium</taxon>
    </lineage>
</organism>
<dbReference type="Pfam" id="PF13561">
    <property type="entry name" value="adh_short_C2"/>
    <property type="match status" value="1"/>
</dbReference>
<dbReference type="SUPFAM" id="SSF51735">
    <property type="entry name" value="NAD(P)-binding Rossmann-fold domains"/>
    <property type="match status" value="1"/>
</dbReference>
<gene>
    <name evidence="3" type="ORF">OU798_06735</name>
</gene>
<evidence type="ECO:0000313" key="4">
    <source>
        <dbReference type="Proteomes" id="UP001145087"/>
    </source>
</evidence>
<dbReference type="Gene3D" id="3.40.50.720">
    <property type="entry name" value="NAD(P)-binding Rossmann-like Domain"/>
    <property type="match status" value="1"/>
</dbReference>
<evidence type="ECO:0000256" key="2">
    <source>
        <dbReference type="ARBA" id="ARBA00023002"/>
    </source>
</evidence>
<dbReference type="PANTHER" id="PTHR42760:SF115">
    <property type="entry name" value="3-OXOACYL-[ACYL-CARRIER-PROTEIN] REDUCTASE FABG"/>
    <property type="match status" value="1"/>
</dbReference>
<proteinExistence type="inferred from homology"/>
<comment type="similarity">
    <text evidence="1">Belongs to the short-chain dehydrogenases/reductases (SDR) family.</text>
</comment>
<dbReference type="InterPro" id="IPR002347">
    <property type="entry name" value="SDR_fam"/>
</dbReference>
<dbReference type="PRINTS" id="PR00081">
    <property type="entry name" value="GDHRDH"/>
</dbReference>
<dbReference type="PROSITE" id="PS00061">
    <property type="entry name" value="ADH_SHORT"/>
    <property type="match status" value="1"/>
</dbReference>
<dbReference type="GO" id="GO:0016616">
    <property type="term" value="F:oxidoreductase activity, acting on the CH-OH group of donors, NAD or NADP as acceptor"/>
    <property type="evidence" value="ECO:0007669"/>
    <property type="project" value="TreeGrafter"/>
</dbReference>
<keyword evidence="2" id="KW-0560">Oxidoreductase</keyword>
<sequence length="283" mass="30162">MEPLSFSDLKNKVCVITGGAGVLGTAMVKAIASVGTKIAIADINKEVADKVAAEIAAESGAEVIGIEANVLDKASLEKAKVEINEKLGEIDILINGAGGNSPQATTKVEVMTEENMDKLEDTFYGLEMEGFDKVFALNFKGTLLPTMVFTTDMLKNKKGVVLNVSSMNSYKPLTKIPAYSAAKASINNFTEWLSVHLAKVGIRVNAIAPGFFITHQNRFLVMDEKTGNYSPRGQKIVDNTPMGKFGEPEDLQGATLFLISDVSNFITGIVIPVDGGYSAFGGV</sequence>
<evidence type="ECO:0000313" key="3">
    <source>
        <dbReference type="EMBL" id="MCY1720030.1"/>
    </source>
</evidence>
<dbReference type="NCBIfam" id="NF006132">
    <property type="entry name" value="PRK08277.1"/>
    <property type="match status" value="1"/>
</dbReference>
<reference evidence="3" key="1">
    <citation type="submission" date="2022-11" db="EMBL/GenBank/DDBJ databases">
        <title>Marilongibacter aestuarii gen. nov., sp. nov., isolated from tidal flat sediment.</title>
        <authorList>
            <person name="Jiayan W."/>
        </authorList>
    </citation>
    <scope>NUCLEOTIDE SEQUENCE</scope>
    <source>
        <strain evidence="3">Z1-6</strain>
    </source>
</reference>
<dbReference type="AlphaFoldDB" id="A0A9X3J6V4"/>
<dbReference type="PANTHER" id="PTHR42760">
    <property type="entry name" value="SHORT-CHAIN DEHYDROGENASES/REDUCTASES FAMILY MEMBER"/>
    <property type="match status" value="1"/>
</dbReference>
<dbReference type="InterPro" id="IPR036291">
    <property type="entry name" value="NAD(P)-bd_dom_sf"/>
</dbReference>
<dbReference type="EMBL" id="JAPOHD010000012">
    <property type="protein sequence ID" value="MCY1720030.1"/>
    <property type="molecule type" value="Genomic_DNA"/>
</dbReference>
<protein>
    <submittedName>
        <fullName evidence="3">SDR family oxidoreductase</fullName>
    </submittedName>
</protein>
<evidence type="ECO:0000256" key="1">
    <source>
        <dbReference type="ARBA" id="ARBA00006484"/>
    </source>
</evidence>
<dbReference type="InterPro" id="IPR020904">
    <property type="entry name" value="Sc_DH/Rdtase_CS"/>
</dbReference>
<name>A0A9X3J6V4_9BACT</name>
<dbReference type="FunFam" id="3.40.50.720:FF:000084">
    <property type="entry name" value="Short-chain dehydrogenase reductase"/>
    <property type="match status" value="1"/>
</dbReference>
<comment type="caution">
    <text evidence="3">The sequence shown here is derived from an EMBL/GenBank/DDBJ whole genome shotgun (WGS) entry which is preliminary data.</text>
</comment>
<dbReference type="RefSeq" id="WP_343332361.1">
    <property type="nucleotide sequence ID" value="NZ_JAPOHD010000012.1"/>
</dbReference>
<accession>A0A9X3J6V4</accession>
<dbReference type="PRINTS" id="PR00080">
    <property type="entry name" value="SDRFAMILY"/>
</dbReference>